<name>A0A432JM41_9GAMM</name>
<sequence length="168" mass="18574">MRIEKANQAFTDITGYHAEEVIGKTPRLFKSACTTAPSTLDCGMPYWRPDTGRAKSGIATSTAISIRYGSPSPRYATQPAKCHFIAVFHSIAERKANGERAGATGYPRPPYRIHNRRAFDRFHSPGDSPLGAQRVTASRYCCSTSTTASTILTGNRHWLRPRAWPSSR</sequence>
<feature type="domain" description="PAS" evidence="1">
    <location>
        <begin position="1"/>
        <end position="25"/>
    </location>
</feature>
<dbReference type="InterPro" id="IPR000014">
    <property type="entry name" value="PAS"/>
</dbReference>
<dbReference type="SUPFAM" id="SSF55785">
    <property type="entry name" value="PYP-like sensor domain (PAS domain)"/>
    <property type="match status" value="1"/>
</dbReference>
<reference evidence="2" key="1">
    <citation type="submission" date="2018-12" db="EMBL/GenBank/DDBJ databases">
        <authorList>
            <person name="Jadhav K."/>
            <person name="Kushwaha B."/>
            <person name="Jadhav I."/>
        </authorList>
    </citation>
    <scope>NUCLEOTIDE SEQUENCE [LARGE SCALE GENOMIC DNA]</scope>
    <source>
        <strain evidence="2">SBS 10</strain>
    </source>
</reference>
<dbReference type="EMBL" id="RXHI01000002">
    <property type="protein sequence ID" value="RUA23175.1"/>
    <property type="molecule type" value="Genomic_DNA"/>
</dbReference>
<accession>A0A432JM41</accession>
<dbReference type="Gene3D" id="3.30.450.20">
    <property type="entry name" value="PAS domain"/>
    <property type="match status" value="1"/>
</dbReference>
<comment type="caution">
    <text evidence="2">The sequence shown here is derived from an EMBL/GenBank/DDBJ whole genome shotgun (WGS) entry which is preliminary data.</text>
</comment>
<proteinExistence type="predicted"/>
<evidence type="ECO:0000259" key="1">
    <source>
        <dbReference type="PROSITE" id="PS50112"/>
    </source>
</evidence>
<dbReference type="PROSITE" id="PS50112">
    <property type="entry name" value="PAS"/>
    <property type="match status" value="1"/>
</dbReference>
<gene>
    <name evidence="2" type="ORF">DSL92_01120</name>
</gene>
<dbReference type="AlphaFoldDB" id="A0A432JM41"/>
<dbReference type="InterPro" id="IPR035965">
    <property type="entry name" value="PAS-like_dom_sf"/>
</dbReference>
<organism evidence="2">
    <name type="scientific">Billgrantia gudaonensis</name>
    <dbReference type="NCBI Taxonomy" id="376427"/>
    <lineage>
        <taxon>Bacteria</taxon>
        <taxon>Pseudomonadati</taxon>
        <taxon>Pseudomonadota</taxon>
        <taxon>Gammaproteobacteria</taxon>
        <taxon>Oceanospirillales</taxon>
        <taxon>Halomonadaceae</taxon>
        <taxon>Billgrantia</taxon>
    </lineage>
</organism>
<evidence type="ECO:0000313" key="2">
    <source>
        <dbReference type="EMBL" id="RUA23175.1"/>
    </source>
</evidence>
<protein>
    <recommendedName>
        <fullName evidence="1">PAS domain-containing protein</fullName>
    </recommendedName>
</protein>
<dbReference type="CDD" id="cd00130">
    <property type="entry name" value="PAS"/>
    <property type="match status" value="1"/>
</dbReference>